<dbReference type="KEGG" id="blen:NCTC4824_02916"/>
<dbReference type="PROSITE" id="PS01116">
    <property type="entry name" value="XANTH_URACIL_PERMASE"/>
    <property type="match status" value="1"/>
</dbReference>
<feature type="transmembrane region" description="Helical" evidence="8">
    <location>
        <begin position="95"/>
        <end position="113"/>
    </location>
</feature>
<keyword evidence="4" id="KW-1003">Cell membrane</keyword>
<dbReference type="InterPro" id="IPR006042">
    <property type="entry name" value="Xan_ur_permease"/>
</dbReference>
<accession>A0A2X4WDE8</accession>
<dbReference type="Proteomes" id="UP000249134">
    <property type="component" value="Chromosome 1"/>
</dbReference>
<evidence type="ECO:0000256" key="7">
    <source>
        <dbReference type="ARBA" id="ARBA00023136"/>
    </source>
</evidence>
<keyword evidence="6 8" id="KW-1133">Transmembrane helix</keyword>
<dbReference type="PANTHER" id="PTHR42810">
    <property type="entry name" value="PURINE PERMEASE C1399.01C-RELATED"/>
    <property type="match status" value="1"/>
</dbReference>
<sequence length="440" mass="45708">MSNEKSEVVLGIHESPPPGKFLVLSIQHLFAMFGATILVPYLVGLSPGVALISSGLGTLAFLLITKGQVPAYVGSSFAFIVPIIAATAAGGPGAAMVGSFLAGLVYGVVAIVIKATGHKWLVRILPPVVVGPVIVVIGLSLAPTAIGMAMNNPEGNYSLLYFSVALVTLAIVVLSSIFLKGFLNLIPVLIGIFGGYLYASAIGLVDLTGVKAAGILEMPDFLIPFVNYTPSLSWSIITLMIPVSIVTLSEHIGHQMVLSKVVQKDLIQRPGLHRSIMGDGVATMLASLIGGPPNTTYGENIGVLAITRVFSVFVIGGAAVLAIVFGFIGKITALISSIPTPVMGGISILLFGIIAASGLRMLVDSKVDLGDKRNLIISSVILVIGIGGATLKFTENFEIHAMALSAILGVLLNVFLPGGEVPEDVDIYETQKEDSNNTVA</sequence>
<organism evidence="9 10">
    <name type="scientific">Lederbergia lenta</name>
    <name type="common">Bacillus lentus</name>
    <dbReference type="NCBI Taxonomy" id="1467"/>
    <lineage>
        <taxon>Bacteria</taxon>
        <taxon>Bacillati</taxon>
        <taxon>Bacillota</taxon>
        <taxon>Bacilli</taxon>
        <taxon>Bacillales</taxon>
        <taxon>Bacillaceae</taxon>
        <taxon>Lederbergia</taxon>
    </lineage>
</organism>
<feature type="transmembrane region" description="Helical" evidence="8">
    <location>
        <begin position="341"/>
        <end position="363"/>
    </location>
</feature>
<dbReference type="AlphaFoldDB" id="A0A2X4WDE8"/>
<name>A0A2X4WDE8_LEDLE</name>
<dbReference type="EMBL" id="LS483476">
    <property type="protein sequence ID" value="SQI60759.1"/>
    <property type="molecule type" value="Genomic_DNA"/>
</dbReference>
<keyword evidence="3" id="KW-0813">Transport</keyword>
<feature type="transmembrane region" description="Helical" evidence="8">
    <location>
        <begin position="21"/>
        <end position="42"/>
    </location>
</feature>
<evidence type="ECO:0000256" key="3">
    <source>
        <dbReference type="ARBA" id="ARBA00022448"/>
    </source>
</evidence>
<evidence type="ECO:0000256" key="1">
    <source>
        <dbReference type="ARBA" id="ARBA00004651"/>
    </source>
</evidence>
<comment type="subcellular location">
    <subcellularLocation>
        <location evidence="1">Cell membrane</location>
        <topology evidence="1">Multi-pass membrane protein</topology>
    </subcellularLocation>
</comment>
<feature type="transmembrane region" description="Helical" evidence="8">
    <location>
        <begin position="375"/>
        <end position="393"/>
    </location>
</feature>
<feature type="transmembrane region" description="Helical" evidence="8">
    <location>
        <begin position="186"/>
        <end position="205"/>
    </location>
</feature>
<feature type="transmembrane region" description="Helical" evidence="8">
    <location>
        <begin position="399"/>
        <end position="416"/>
    </location>
</feature>
<feature type="transmembrane region" description="Helical" evidence="8">
    <location>
        <begin position="125"/>
        <end position="146"/>
    </location>
</feature>
<feature type="transmembrane region" description="Helical" evidence="8">
    <location>
        <begin position="158"/>
        <end position="179"/>
    </location>
</feature>
<gene>
    <name evidence="9" type="primary">pyrP</name>
    <name evidence="9" type="ORF">NCTC4824_02916</name>
</gene>
<keyword evidence="7 8" id="KW-0472">Membrane</keyword>
<dbReference type="InterPro" id="IPR006043">
    <property type="entry name" value="NCS2"/>
</dbReference>
<feature type="transmembrane region" description="Helical" evidence="8">
    <location>
        <begin position="48"/>
        <end position="64"/>
    </location>
</feature>
<proteinExistence type="inferred from homology"/>
<dbReference type="GO" id="GO:0042907">
    <property type="term" value="F:xanthine transmembrane transporter activity"/>
    <property type="evidence" value="ECO:0007669"/>
    <property type="project" value="TreeGrafter"/>
</dbReference>
<dbReference type="PANTHER" id="PTHR42810:SF4">
    <property type="entry name" value="URIC ACID TRANSPORTER UACT"/>
    <property type="match status" value="1"/>
</dbReference>
<feature type="transmembrane region" description="Helical" evidence="8">
    <location>
        <begin position="71"/>
        <end position="89"/>
    </location>
</feature>
<dbReference type="Pfam" id="PF00860">
    <property type="entry name" value="Xan_ur_permease"/>
    <property type="match status" value="1"/>
</dbReference>
<protein>
    <submittedName>
        <fullName evidence="9">Uracil permease</fullName>
    </submittedName>
</protein>
<dbReference type="NCBIfam" id="TIGR00801">
    <property type="entry name" value="ncs2"/>
    <property type="match status" value="1"/>
</dbReference>
<evidence type="ECO:0000256" key="5">
    <source>
        <dbReference type="ARBA" id="ARBA00022692"/>
    </source>
</evidence>
<keyword evidence="5 8" id="KW-0812">Transmembrane</keyword>
<dbReference type="GO" id="GO:0005886">
    <property type="term" value="C:plasma membrane"/>
    <property type="evidence" value="ECO:0007669"/>
    <property type="project" value="UniProtKB-SubCell"/>
</dbReference>
<evidence type="ECO:0000256" key="4">
    <source>
        <dbReference type="ARBA" id="ARBA00022475"/>
    </source>
</evidence>
<keyword evidence="10" id="KW-1185">Reference proteome</keyword>
<dbReference type="STRING" id="1348624.GCA_001591545_01964"/>
<dbReference type="RefSeq" id="WP_066140375.1">
    <property type="nucleotide sequence ID" value="NZ_CBCSGM010000001.1"/>
</dbReference>
<evidence type="ECO:0000313" key="10">
    <source>
        <dbReference type="Proteomes" id="UP000249134"/>
    </source>
</evidence>
<evidence type="ECO:0000313" key="9">
    <source>
        <dbReference type="EMBL" id="SQI60759.1"/>
    </source>
</evidence>
<comment type="similarity">
    <text evidence="2">Belongs to the nucleobase:cation symporter-2 (NCS2) (TC 2.A.40) family.</text>
</comment>
<reference evidence="9 10" key="1">
    <citation type="submission" date="2018-06" db="EMBL/GenBank/DDBJ databases">
        <authorList>
            <consortium name="Pathogen Informatics"/>
            <person name="Doyle S."/>
        </authorList>
    </citation>
    <scope>NUCLEOTIDE SEQUENCE [LARGE SCALE GENOMIC DNA]</scope>
    <source>
        <strain evidence="9 10">NCTC4824</strain>
    </source>
</reference>
<feature type="transmembrane region" description="Helical" evidence="8">
    <location>
        <begin position="309"/>
        <end position="329"/>
    </location>
</feature>
<evidence type="ECO:0000256" key="8">
    <source>
        <dbReference type="SAM" id="Phobius"/>
    </source>
</evidence>
<evidence type="ECO:0000256" key="6">
    <source>
        <dbReference type="ARBA" id="ARBA00022989"/>
    </source>
</evidence>
<feature type="transmembrane region" description="Helical" evidence="8">
    <location>
        <begin position="225"/>
        <end position="248"/>
    </location>
</feature>
<evidence type="ECO:0000256" key="2">
    <source>
        <dbReference type="ARBA" id="ARBA00008821"/>
    </source>
</evidence>